<dbReference type="GO" id="GO:0004252">
    <property type="term" value="F:serine-type endopeptidase activity"/>
    <property type="evidence" value="ECO:0007669"/>
    <property type="project" value="InterPro"/>
</dbReference>
<evidence type="ECO:0000313" key="4">
    <source>
        <dbReference type="Proteomes" id="UP001209878"/>
    </source>
</evidence>
<dbReference type="PROSITE" id="PS50240">
    <property type="entry name" value="TRYPSIN_DOM"/>
    <property type="match status" value="1"/>
</dbReference>
<dbReference type="AlphaFoldDB" id="A0AAD9KV65"/>
<dbReference type="PANTHER" id="PTHR24252:SF7">
    <property type="entry name" value="HYALIN"/>
    <property type="match status" value="1"/>
</dbReference>
<evidence type="ECO:0000313" key="3">
    <source>
        <dbReference type="EMBL" id="KAK2177902.1"/>
    </source>
</evidence>
<accession>A0AAD9KV65</accession>
<dbReference type="Gene3D" id="2.40.10.10">
    <property type="entry name" value="Trypsin-like serine proteases"/>
    <property type="match status" value="1"/>
</dbReference>
<dbReference type="GO" id="GO:0006508">
    <property type="term" value="P:proteolysis"/>
    <property type="evidence" value="ECO:0007669"/>
    <property type="project" value="InterPro"/>
</dbReference>
<protein>
    <recommendedName>
        <fullName evidence="2">Peptidase S1 domain-containing protein</fullName>
    </recommendedName>
</protein>
<dbReference type="Proteomes" id="UP001209878">
    <property type="component" value="Unassembled WGS sequence"/>
</dbReference>
<organism evidence="3 4">
    <name type="scientific">Ridgeia piscesae</name>
    <name type="common">Tubeworm</name>
    <dbReference type="NCBI Taxonomy" id="27915"/>
    <lineage>
        <taxon>Eukaryota</taxon>
        <taxon>Metazoa</taxon>
        <taxon>Spiralia</taxon>
        <taxon>Lophotrochozoa</taxon>
        <taxon>Annelida</taxon>
        <taxon>Polychaeta</taxon>
        <taxon>Sedentaria</taxon>
        <taxon>Canalipalpata</taxon>
        <taxon>Sabellida</taxon>
        <taxon>Siboglinidae</taxon>
        <taxon>Ridgeia</taxon>
    </lineage>
</organism>
<dbReference type="InterPro" id="IPR009003">
    <property type="entry name" value="Peptidase_S1_PA"/>
</dbReference>
<dbReference type="PANTHER" id="PTHR24252">
    <property type="entry name" value="ACROSIN-RELATED"/>
    <property type="match status" value="1"/>
</dbReference>
<sequence length="124" mass="13805">MTTGWGVAQARGSSAVLQQRIATTTTTARCNGTAGWHKYITDAMLCAVYKHGKGGMCNGAAGDPLVCMSKKRQWILHGLSSWTEIYRCKARSRPPVYTRVRKFVSWIKRTITEQDRGMTHVAEV</sequence>
<keyword evidence="1" id="KW-1015">Disulfide bond</keyword>
<evidence type="ECO:0000259" key="2">
    <source>
        <dbReference type="PROSITE" id="PS50240"/>
    </source>
</evidence>
<comment type="caution">
    <text evidence="3">The sequence shown here is derived from an EMBL/GenBank/DDBJ whole genome shotgun (WGS) entry which is preliminary data.</text>
</comment>
<gene>
    <name evidence="3" type="ORF">NP493_573g01001</name>
</gene>
<dbReference type="Pfam" id="PF00089">
    <property type="entry name" value="Trypsin"/>
    <property type="match status" value="1"/>
</dbReference>
<feature type="domain" description="Peptidase S1" evidence="2">
    <location>
        <begin position="1"/>
        <end position="112"/>
    </location>
</feature>
<reference evidence="3" key="1">
    <citation type="journal article" date="2023" name="Mol. Biol. Evol.">
        <title>Third-Generation Sequencing Reveals the Adaptive Role of the Epigenome in Three Deep-Sea Polychaetes.</title>
        <authorList>
            <person name="Perez M."/>
            <person name="Aroh O."/>
            <person name="Sun Y."/>
            <person name="Lan Y."/>
            <person name="Juniper S.K."/>
            <person name="Young C.R."/>
            <person name="Angers B."/>
            <person name="Qian P.Y."/>
        </authorList>
    </citation>
    <scope>NUCLEOTIDE SEQUENCE</scope>
    <source>
        <strain evidence="3">R07B-5</strain>
    </source>
</reference>
<proteinExistence type="predicted"/>
<evidence type="ECO:0000256" key="1">
    <source>
        <dbReference type="ARBA" id="ARBA00023157"/>
    </source>
</evidence>
<dbReference type="InterPro" id="IPR043504">
    <property type="entry name" value="Peptidase_S1_PA_chymotrypsin"/>
</dbReference>
<dbReference type="SUPFAM" id="SSF50494">
    <property type="entry name" value="Trypsin-like serine proteases"/>
    <property type="match status" value="1"/>
</dbReference>
<keyword evidence="4" id="KW-1185">Reference proteome</keyword>
<dbReference type="EMBL" id="JAODUO010000573">
    <property type="protein sequence ID" value="KAK2177902.1"/>
    <property type="molecule type" value="Genomic_DNA"/>
</dbReference>
<dbReference type="InterPro" id="IPR001254">
    <property type="entry name" value="Trypsin_dom"/>
</dbReference>
<name>A0AAD9KV65_RIDPI</name>